<dbReference type="InterPro" id="IPR016170">
    <property type="entry name" value="Cytok_DH_C_sf"/>
</dbReference>
<keyword evidence="7" id="KW-1185">Reference proteome</keyword>
<dbReference type="Gene3D" id="3.30.465.10">
    <property type="match status" value="1"/>
</dbReference>
<comment type="caution">
    <text evidence="6">The sequence shown here is derived from an EMBL/GenBank/DDBJ whole genome shotgun (WGS) entry which is preliminary data.</text>
</comment>
<evidence type="ECO:0000259" key="5">
    <source>
        <dbReference type="PROSITE" id="PS51387"/>
    </source>
</evidence>
<dbReference type="EMBL" id="BLAE01000010">
    <property type="protein sequence ID" value="GES08380.1"/>
    <property type="molecule type" value="Genomic_DNA"/>
</dbReference>
<dbReference type="Gene3D" id="3.40.462.10">
    <property type="entry name" value="FAD-linked oxidases, C-terminal domain"/>
    <property type="match status" value="1"/>
</dbReference>
<dbReference type="InterPro" id="IPR016169">
    <property type="entry name" value="FAD-bd_PCMH_sub2"/>
</dbReference>
<gene>
    <name evidence="6" type="ORF">Amac_019760</name>
</gene>
<evidence type="ECO:0000256" key="3">
    <source>
        <dbReference type="ARBA" id="ARBA00022827"/>
    </source>
</evidence>
<proteinExistence type="predicted"/>
<dbReference type="InterPro" id="IPR016166">
    <property type="entry name" value="FAD-bd_PCMH"/>
</dbReference>
<keyword evidence="4" id="KW-0560">Oxidoreductase</keyword>
<dbReference type="PANTHER" id="PTHR11748">
    <property type="entry name" value="D-LACTATE DEHYDROGENASE"/>
    <property type="match status" value="1"/>
</dbReference>
<dbReference type="Gene3D" id="1.10.45.10">
    <property type="entry name" value="Vanillyl-alcohol Oxidase, Chain A, domain 4"/>
    <property type="match status" value="1"/>
</dbReference>
<organism evidence="6 7">
    <name type="scientific">Acrocarpospora macrocephala</name>
    <dbReference type="NCBI Taxonomy" id="150177"/>
    <lineage>
        <taxon>Bacteria</taxon>
        <taxon>Bacillati</taxon>
        <taxon>Actinomycetota</taxon>
        <taxon>Actinomycetes</taxon>
        <taxon>Streptosporangiales</taxon>
        <taxon>Streptosporangiaceae</taxon>
        <taxon>Acrocarpospora</taxon>
    </lineage>
</organism>
<evidence type="ECO:0000313" key="7">
    <source>
        <dbReference type="Proteomes" id="UP000331127"/>
    </source>
</evidence>
<reference evidence="6 7" key="1">
    <citation type="submission" date="2019-10" db="EMBL/GenBank/DDBJ databases">
        <title>Whole genome shotgun sequence of Acrocarpospora macrocephala NBRC 16266.</title>
        <authorList>
            <person name="Ichikawa N."/>
            <person name="Kimura A."/>
            <person name="Kitahashi Y."/>
            <person name="Komaki H."/>
            <person name="Oguchi A."/>
        </authorList>
    </citation>
    <scope>NUCLEOTIDE SEQUENCE [LARGE SCALE GENOMIC DNA]</scope>
    <source>
        <strain evidence="6 7">NBRC 16266</strain>
    </source>
</reference>
<dbReference type="Pfam" id="PF01565">
    <property type="entry name" value="FAD_binding_4"/>
    <property type="match status" value="1"/>
</dbReference>
<dbReference type="SUPFAM" id="SSF56176">
    <property type="entry name" value="FAD-binding/transporter-associated domain-like"/>
    <property type="match status" value="1"/>
</dbReference>
<feature type="domain" description="FAD-binding PCMH-type" evidence="5">
    <location>
        <begin position="51"/>
        <end position="237"/>
    </location>
</feature>
<dbReference type="InterPro" id="IPR016167">
    <property type="entry name" value="FAD-bd_PCMH_sub1"/>
</dbReference>
<dbReference type="GO" id="GO:0008720">
    <property type="term" value="F:D-lactate dehydrogenase (NAD+) activity"/>
    <property type="evidence" value="ECO:0007669"/>
    <property type="project" value="TreeGrafter"/>
</dbReference>
<evidence type="ECO:0000256" key="2">
    <source>
        <dbReference type="ARBA" id="ARBA00022630"/>
    </source>
</evidence>
<dbReference type="PROSITE" id="PS51387">
    <property type="entry name" value="FAD_PCMH"/>
    <property type="match status" value="1"/>
</dbReference>
<dbReference type="Gene3D" id="3.30.43.10">
    <property type="entry name" value="Uridine Diphospho-n-acetylenolpyruvylglucosamine Reductase, domain 2"/>
    <property type="match status" value="1"/>
</dbReference>
<keyword evidence="2" id="KW-0285">Flavoprotein</keyword>
<comment type="cofactor">
    <cofactor evidence="1">
        <name>FAD</name>
        <dbReference type="ChEBI" id="CHEBI:57692"/>
    </cofactor>
</comment>
<name>A0A5M3WJ52_9ACTN</name>
<dbReference type="InterPro" id="IPR006094">
    <property type="entry name" value="Oxid_FAD_bind_N"/>
</dbReference>
<dbReference type="InterPro" id="IPR036318">
    <property type="entry name" value="FAD-bd_PCMH-like_sf"/>
</dbReference>
<evidence type="ECO:0000256" key="4">
    <source>
        <dbReference type="ARBA" id="ARBA00023002"/>
    </source>
</evidence>
<dbReference type="SUPFAM" id="SSF55103">
    <property type="entry name" value="FAD-linked oxidases, C-terminal domain"/>
    <property type="match status" value="1"/>
</dbReference>
<dbReference type="InterPro" id="IPR004113">
    <property type="entry name" value="FAD-bd_oxidored_4_C"/>
</dbReference>
<dbReference type="GO" id="GO:0071949">
    <property type="term" value="F:FAD binding"/>
    <property type="evidence" value="ECO:0007669"/>
    <property type="project" value="InterPro"/>
</dbReference>
<dbReference type="Pfam" id="PF02913">
    <property type="entry name" value="FAD-oxidase_C"/>
    <property type="match status" value="1"/>
</dbReference>
<sequence>MVMSERAGGPSEISLSAAIARFEAIVGAEHVLTSGEAFREFRDPFQPERWDTHTPSAVVQPESVEQIQDIVLVAGEYGVPLWTNSQGRNNGYGGAGPRLKGSVTVNLRRMNRILEIDDDLAYALVEPGVSFLQLYTALRDGGHRLMLSVPDIGWGSVVGNSLDHGVTYMAYGQDFMAPCGMEIVTADGGLLRTGMGGVPGNRSWNLYRRGLGPSLDQLFMQSNFGIVTKMGVWLQPLPEVVMPLTITAPNEDDIVQLVDTLRMLLLDGTVAGVPCIMNTPTAASMLSQRSDWYDGDGPMPDAVLDKVGRELGIGRWMMRLSLWGDSAIVDRKYEKLRAAFTSIPGVEVRGEKTTPEEARNLEHPSDRVASGVANLDLLGMAGWNGGTRGGHMDFAPVVPLLGAEVLRFIKKFRPMVEAAGLDFKSDIMAISARSAIYVSGSNFTFNDEEQAQRVYDTLQSLVREAGKLGYGAYRAHLSFMDLAAEQFSFNDHAYLRFVEKIKDAVDPAGILSPGKQGIWPAALRDRP</sequence>
<dbReference type="PANTHER" id="PTHR11748:SF114">
    <property type="entry name" value="ARYL-ALCOHOL OXIDASE VANILLYL-ALCOHOL OXIDASE (AFU_ORTHOLOGUE AFUA_3G09500)-RELATED"/>
    <property type="match status" value="1"/>
</dbReference>
<keyword evidence="3" id="KW-0274">FAD</keyword>
<dbReference type="InterPro" id="IPR016164">
    <property type="entry name" value="FAD-linked_Oxase-like_C"/>
</dbReference>
<accession>A0A5M3WJ52</accession>
<evidence type="ECO:0000313" key="6">
    <source>
        <dbReference type="EMBL" id="GES08380.1"/>
    </source>
</evidence>
<protein>
    <recommendedName>
        <fullName evidence="5">FAD-binding PCMH-type domain-containing protein</fullName>
    </recommendedName>
</protein>
<dbReference type="InterPro" id="IPR016171">
    <property type="entry name" value="Vanillyl_alc_oxidase_C-sub2"/>
</dbReference>
<dbReference type="Proteomes" id="UP000331127">
    <property type="component" value="Unassembled WGS sequence"/>
</dbReference>
<evidence type="ECO:0000256" key="1">
    <source>
        <dbReference type="ARBA" id="ARBA00001974"/>
    </source>
</evidence>
<dbReference type="GO" id="GO:1903457">
    <property type="term" value="P:lactate catabolic process"/>
    <property type="evidence" value="ECO:0007669"/>
    <property type="project" value="TreeGrafter"/>
</dbReference>
<dbReference type="AlphaFoldDB" id="A0A5M3WJ52"/>
<dbReference type="GO" id="GO:0004458">
    <property type="term" value="F:D-lactate dehydrogenase (cytochrome) activity"/>
    <property type="evidence" value="ECO:0007669"/>
    <property type="project" value="TreeGrafter"/>
</dbReference>